<comment type="caution">
    <text evidence="1">The sequence shown here is derived from an EMBL/GenBank/DDBJ whole genome shotgun (WGS) entry which is preliminary data.</text>
</comment>
<organism evidence="1 2">
    <name type="scientific">Echinococcus granulosus</name>
    <name type="common">Hydatid tapeworm</name>
    <dbReference type="NCBI Taxonomy" id="6210"/>
    <lineage>
        <taxon>Eukaryota</taxon>
        <taxon>Metazoa</taxon>
        <taxon>Spiralia</taxon>
        <taxon>Lophotrochozoa</taxon>
        <taxon>Platyhelminthes</taxon>
        <taxon>Cestoda</taxon>
        <taxon>Eucestoda</taxon>
        <taxon>Cyclophyllidea</taxon>
        <taxon>Taeniidae</taxon>
        <taxon>Echinococcus</taxon>
        <taxon>Echinococcus granulosus group</taxon>
    </lineage>
</organism>
<sequence length="87" mass="10011">MAIFHAIFSNITRKANIVEQMFKMMGNHSNRLEQQVSLIGGTEERRENKKTSYLSYAASLSFLPVGFFTNQMEGITDLYRMISGRKK</sequence>
<proteinExistence type="predicted"/>
<evidence type="ECO:0000313" key="2">
    <source>
        <dbReference type="Proteomes" id="UP000019149"/>
    </source>
</evidence>
<keyword evidence="2" id="KW-1185">Reference proteome</keyword>
<dbReference type="RefSeq" id="XP_024346060.1">
    <property type="nucleotide sequence ID" value="XM_024499531.1"/>
</dbReference>
<dbReference type="EMBL" id="APAU02000205">
    <property type="protein sequence ID" value="EUB54864.1"/>
    <property type="molecule type" value="Genomic_DNA"/>
</dbReference>
<evidence type="ECO:0000313" key="1">
    <source>
        <dbReference type="EMBL" id="EUB54864.1"/>
    </source>
</evidence>
<dbReference type="CTD" id="36345997"/>
<dbReference type="Proteomes" id="UP000019149">
    <property type="component" value="Unassembled WGS sequence"/>
</dbReference>
<accession>W6UMY0</accession>
<reference evidence="1 2" key="1">
    <citation type="journal article" date="2013" name="Nat. Genet.">
        <title>The genome of the hydatid tapeworm Echinococcus granulosus.</title>
        <authorList>
            <person name="Zheng H."/>
            <person name="Zhang W."/>
            <person name="Zhang L."/>
            <person name="Zhang Z."/>
            <person name="Li J."/>
            <person name="Lu G."/>
            <person name="Zhu Y."/>
            <person name="Wang Y."/>
            <person name="Huang Y."/>
            <person name="Liu J."/>
            <person name="Kang H."/>
            <person name="Chen J."/>
            <person name="Wang L."/>
            <person name="Chen A."/>
            <person name="Yu S."/>
            <person name="Gao Z."/>
            <person name="Jin L."/>
            <person name="Gu W."/>
            <person name="Wang Z."/>
            <person name="Zhao L."/>
            <person name="Shi B."/>
            <person name="Wen H."/>
            <person name="Lin R."/>
            <person name="Jones M.K."/>
            <person name="Brejova B."/>
            <person name="Vinar T."/>
            <person name="Zhao G."/>
            <person name="McManus D.P."/>
            <person name="Chen Z."/>
            <person name="Zhou Y."/>
            <person name="Wang S."/>
        </authorList>
    </citation>
    <scope>NUCLEOTIDE SEQUENCE [LARGE SCALE GENOMIC DNA]</scope>
</reference>
<name>W6UMY0_ECHGR</name>
<dbReference type="KEGG" id="egl:EGR_10282"/>
<dbReference type="AlphaFoldDB" id="W6UMY0"/>
<dbReference type="GeneID" id="36345997"/>
<gene>
    <name evidence="1" type="ORF">EGR_10282</name>
</gene>
<protein>
    <submittedName>
        <fullName evidence="1">Uncharacterized protein</fullName>
    </submittedName>
</protein>